<dbReference type="SUPFAM" id="SSF64005">
    <property type="entry name" value="Undecaprenyl diphosphate synthase"/>
    <property type="match status" value="1"/>
</dbReference>
<protein>
    <recommendedName>
        <fullName evidence="3">Alkyl transferase</fullName>
        <ecNumber evidence="3">2.5.1.-</ecNumber>
    </recommendedName>
</protein>
<sequence length="273" mass="31532">MSSILKSLDTFITSRVLKYYQTKPIPNHIAVIMDGNRRWSKNHSLSKQEGHKAGYDTLFSNADLCFQLGVHHLTAYAFSADNFTREQSEVDYLMTLANMAIKTFTEKKAELSEKGIRLTVFGDLQFLLERYHDRKAASALREKCLQIMEETKNNSPFHLNICFCYSSRHEMQMSAQSMIESVKQGKVHPDDLSYSMFSNGLYTAGQPAPDLLIRTSGETRLSDFLLSQSAFTLLHFVPVNWPDFTRRRMLDSIRYYLKHHDSLMDLRKSFVET</sequence>
<proteinExistence type="inferred from homology"/>
<dbReference type="PANTHER" id="PTHR10291">
    <property type="entry name" value="DEHYDRODOLICHYL DIPHOSPHATE SYNTHASE FAMILY MEMBER"/>
    <property type="match status" value="1"/>
</dbReference>
<evidence type="ECO:0000256" key="1">
    <source>
        <dbReference type="ARBA" id="ARBA00005432"/>
    </source>
</evidence>
<keyword evidence="5" id="KW-1185">Reference proteome</keyword>
<keyword evidence="2 3" id="KW-0808">Transferase</keyword>
<evidence type="ECO:0000256" key="2">
    <source>
        <dbReference type="ARBA" id="ARBA00022679"/>
    </source>
</evidence>
<dbReference type="EMBL" id="JARBJD010000144">
    <property type="protein sequence ID" value="KAK2950027.1"/>
    <property type="molecule type" value="Genomic_DNA"/>
</dbReference>
<dbReference type="InterPro" id="IPR036424">
    <property type="entry name" value="UPP_synth-like_sf"/>
</dbReference>
<evidence type="ECO:0000313" key="5">
    <source>
        <dbReference type="Proteomes" id="UP001281761"/>
    </source>
</evidence>
<evidence type="ECO:0000256" key="3">
    <source>
        <dbReference type="RuleBase" id="RU363018"/>
    </source>
</evidence>
<dbReference type="InterPro" id="IPR001441">
    <property type="entry name" value="UPP_synth-like"/>
</dbReference>
<dbReference type="Pfam" id="PF01255">
    <property type="entry name" value="Prenyltransf"/>
    <property type="match status" value="1"/>
</dbReference>
<dbReference type="GO" id="GO:0045547">
    <property type="term" value="F:ditrans,polycis-polyprenyl diphosphate synthase [(2E,6E)-farnesyl diphosphate specific] activity"/>
    <property type="evidence" value="ECO:0007669"/>
    <property type="project" value="UniProtKB-EC"/>
</dbReference>
<evidence type="ECO:0000313" key="4">
    <source>
        <dbReference type="EMBL" id="KAK2950027.1"/>
    </source>
</evidence>
<dbReference type="HAMAP" id="MF_01139">
    <property type="entry name" value="ISPT"/>
    <property type="match status" value="1"/>
</dbReference>
<organism evidence="4 5">
    <name type="scientific">Blattamonas nauphoetae</name>
    <dbReference type="NCBI Taxonomy" id="2049346"/>
    <lineage>
        <taxon>Eukaryota</taxon>
        <taxon>Metamonada</taxon>
        <taxon>Preaxostyla</taxon>
        <taxon>Oxymonadida</taxon>
        <taxon>Blattamonas</taxon>
    </lineage>
</organism>
<dbReference type="CDD" id="cd00475">
    <property type="entry name" value="Cis_IPPS"/>
    <property type="match status" value="1"/>
</dbReference>
<accession>A0ABQ9XFA9</accession>
<comment type="similarity">
    <text evidence="1 3">Belongs to the UPP synthase family.</text>
</comment>
<dbReference type="PANTHER" id="PTHR10291:SF43">
    <property type="entry name" value="DEHYDRODOLICHYL DIPHOSPHATE SYNTHASE COMPLEX SUBUNIT DHDDS"/>
    <property type="match status" value="1"/>
</dbReference>
<gene>
    <name evidence="4" type="ORF">BLNAU_15062</name>
</gene>
<dbReference type="NCBIfam" id="TIGR00055">
    <property type="entry name" value="uppS"/>
    <property type="match status" value="1"/>
</dbReference>
<comment type="caution">
    <text evidence="4">The sequence shown here is derived from an EMBL/GenBank/DDBJ whole genome shotgun (WGS) entry which is preliminary data.</text>
</comment>
<dbReference type="EC" id="2.5.1.-" evidence="3"/>
<dbReference type="Gene3D" id="3.40.1180.10">
    <property type="entry name" value="Decaprenyl diphosphate synthase-like"/>
    <property type="match status" value="1"/>
</dbReference>
<dbReference type="Proteomes" id="UP001281761">
    <property type="component" value="Unassembled WGS sequence"/>
</dbReference>
<reference evidence="4 5" key="1">
    <citation type="journal article" date="2022" name="bioRxiv">
        <title>Genomics of Preaxostyla Flagellates Illuminates Evolutionary Transitions and the Path Towards Mitochondrial Loss.</title>
        <authorList>
            <person name="Novak L.V.F."/>
            <person name="Treitli S.C."/>
            <person name="Pyrih J."/>
            <person name="Halakuc P."/>
            <person name="Pipaliya S.V."/>
            <person name="Vacek V."/>
            <person name="Brzon O."/>
            <person name="Soukal P."/>
            <person name="Eme L."/>
            <person name="Dacks J.B."/>
            <person name="Karnkowska A."/>
            <person name="Elias M."/>
            <person name="Hampl V."/>
        </authorList>
    </citation>
    <scope>NUCLEOTIDE SEQUENCE [LARGE SCALE GENOMIC DNA]</scope>
    <source>
        <strain evidence="4">NAU3</strain>
        <tissue evidence="4">Gut</tissue>
    </source>
</reference>
<name>A0ABQ9XFA9_9EUKA</name>